<protein>
    <submittedName>
        <fullName evidence="5">Cytochrome P450</fullName>
    </submittedName>
</protein>
<dbReference type="InterPro" id="IPR001128">
    <property type="entry name" value="Cyt_P450"/>
</dbReference>
<dbReference type="GO" id="GO:0016705">
    <property type="term" value="F:oxidoreductase activity, acting on paired donors, with incorporation or reduction of molecular oxygen"/>
    <property type="evidence" value="ECO:0007669"/>
    <property type="project" value="InterPro"/>
</dbReference>
<dbReference type="GeneID" id="81581552"/>
<dbReference type="InterPro" id="IPR002401">
    <property type="entry name" value="Cyt_P450_E_grp-I"/>
</dbReference>
<keyword evidence="4" id="KW-0472">Membrane</keyword>
<organism evidence="5 6">
    <name type="scientific">Penicillium hordei</name>
    <dbReference type="NCBI Taxonomy" id="40994"/>
    <lineage>
        <taxon>Eukaryota</taxon>
        <taxon>Fungi</taxon>
        <taxon>Dikarya</taxon>
        <taxon>Ascomycota</taxon>
        <taxon>Pezizomycotina</taxon>
        <taxon>Eurotiomycetes</taxon>
        <taxon>Eurotiomycetidae</taxon>
        <taxon>Eurotiales</taxon>
        <taxon>Aspergillaceae</taxon>
        <taxon>Penicillium</taxon>
    </lineage>
</organism>
<evidence type="ECO:0000313" key="6">
    <source>
        <dbReference type="Proteomes" id="UP001213799"/>
    </source>
</evidence>
<comment type="caution">
    <text evidence="5">The sequence shown here is derived from an EMBL/GenBank/DDBJ whole genome shotgun (WGS) entry which is preliminary data.</text>
</comment>
<dbReference type="PANTHER" id="PTHR24305:SF166">
    <property type="entry name" value="CYTOCHROME P450 12A4, MITOCHONDRIAL-RELATED"/>
    <property type="match status" value="1"/>
</dbReference>
<dbReference type="Gene3D" id="1.10.630.10">
    <property type="entry name" value="Cytochrome P450"/>
    <property type="match status" value="1"/>
</dbReference>
<dbReference type="PRINTS" id="PR00463">
    <property type="entry name" value="EP450I"/>
</dbReference>
<dbReference type="InterPro" id="IPR050121">
    <property type="entry name" value="Cytochrome_P450_monoxygenase"/>
</dbReference>
<dbReference type="InterPro" id="IPR036396">
    <property type="entry name" value="Cyt_P450_sf"/>
</dbReference>
<dbReference type="GO" id="GO:0005506">
    <property type="term" value="F:iron ion binding"/>
    <property type="evidence" value="ECO:0007669"/>
    <property type="project" value="InterPro"/>
</dbReference>
<reference evidence="5" key="2">
    <citation type="submission" date="2023-01" db="EMBL/GenBank/DDBJ databases">
        <authorList>
            <person name="Petersen C."/>
        </authorList>
    </citation>
    <scope>NUCLEOTIDE SEQUENCE</scope>
    <source>
        <strain evidence="5">IBT 12815</strain>
    </source>
</reference>
<evidence type="ECO:0000256" key="1">
    <source>
        <dbReference type="ARBA" id="ARBA00010617"/>
    </source>
</evidence>
<keyword evidence="2" id="KW-0408">Iron</keyword>
<dbReference type="Pfam" id="PF00067">
    <property type="entry name" value="p450"/>
    <property type="match status" value="1"/>
</dbReference>
<evidence type="ECO:0000256" key="2">
    <source>
        <dbReference type="PIRSR" id="PIRSR602401-1"/>
    </source>
</evidence>
<dbReference type="GO" id="GO:0004497">
    <property type="term" value="F:monooxygenase activity"/>
    <property type="evidence" value="ECO:0007669"/>
    <property type="project" value="InterPro"/>
</dbReference>
<comment type="similarity">
    <text evidence="1">Belongs to the cytochrome P450 family.</text>
</comment>
<dbReference type="PRINTS" id="PR00385">
    <property type="entry name" value="P450"/>
</dbReference>
<dbReference type="EMBL" id="JAQJAE010000001">
    <property type="protein sequence ID" value="KAJ5615138.1"/>
    <property type="molecule type" value="Genomic_DNA"/>
</dbReference>
<feature type="binding site" description="axial binding residue" evidence="2">
    <location>
        <position position="495"/>
    </location>
    <ligand>
        <name>heme</name>
        <dbReference type="ChEBI" id="CHEBI:30413"/>
    </ligand>
    <ligandPart>
        <name>Fe</name>
        <dbReference type="ChEBI" id="CHEBI:18248"/>
    </ligandPart>
</feature>
<gene>
    <name evidence="5" type="ORF">N7537_000252</name>
</gene>
<accession>A0AAD6EDA6</accession>
<keyword evidence="4" id="KW-1133">Transmembrane helix</keyword>
<keyword evidence="6" id="KW-1185">Reference proteome</keyword>
<dbReference type="RefSeq" id="XP_056756305.1">
    <property type="nucleotide sequence ID" value="XM_056891310.1"/>
</dbReference>
<sequence length="576" mass="65990">MFSFLLPLKLGDLGKGEKLSLLAITIVAVLALQLTAQLYQARMKFRRLQSRGIPILPHSFLLGHFLIVIQFYRDWAFDANFIQTFGFYIIKYWPKFFPNEQQCPPVIYLDVWPISRPMAFSLQAYVSNQMEIGSNLPKSPMQGEFLNPISNGRDLNCMHGDEWHMWRSRFNPGFSRTNIRTWIPAIIEEVETFANVLRGLSGGDGQWGQVFPFEQISSNLAFDVTGRVVLDTRLNSQSLYPSPFTIAYREQLSRMEITLSPRKLLWRITPLFKLIVRRKRNQLFKHLRPFITKGINAANDTPRTIIRSAVEEYTGELGVKGTATNTPDEAFIEQVFYQLMIFFFGGDDALSITIPRVFRQLQLNPECVAKLQAEHDAILGSDPSLAAEKIREAPHILDSLQYTLGVIKETLRMNPATITIREGQPSFNLKINGEDEPWPTDGFDLFDSSITIHHDPANFVDPLKFIPERFSALEGDRLHPAKNIWRGFQLGPRKCIGQELAVVVLKLVLVFTVRSFDIEMAWDKWDEVRELQGFKVDRRTVEGERMYTTGKATSHPKDGAPMHVRMRTSGKEYGKE</sequence>
<reference evidence="5" key="1">
    <citation type="journal article" date="2023" name="IMA Fungus">
        <title>Comparative genomic study of the Penicillium genus elucidates a diverse pangenome and 15 lateral gene transfer events.</title>
        <authorList>
            <person name="Petersen C."/>
            <person name="Sorensen T."/>
            <person name="Nielsen M.R."/>
            <person name="Sondergaard T.E."/>
            <person name="Sorensen J.L."/>
            <person name="Fitzpatrick D.A."/>
            <person name="Frisvad J.C."/>
            <person name="Nielsen K.L."/>
        </authorList>
    </citation>
    <scope>NUCLEOTIDE SEQUENCE</scope>
    <source>
        <strain evidence="5">IBT 12815</strain>
    </source>
</reference>
<dbReference type="AlphaFoldDB" id="A0AAD6EDA6"/>
<dbReference type="GO" id="GO:0043386">
    <property type="term" value="P:mycotoxin biosynthetic process"/>
    <property type="evidence" value="ECO:0007669"/>
    <property type="project" value="UniProtKB-ARBA"/>
</dbReference>
<dbReference type="GO" id="GO:0020037">
    <property type="term" value="F:heme binding"/>
    <property type="evidence" value="ECO:0007669"/>
    <property type="project" value="InterPro"/>
</dbReference>
<name>A0AAD6EDA6_9EURO</name>
<comment type="cofactor">
    <cofactor evidence="2">
        <name>heme</name>
        <dbReference type="ChEBI" id="CHEBI:30413"/>
    </cofactor>
</comment>
<feature type="transmembrane region" description="Helical" evidence="4">
    <location>
        <begin position="53"/>
        <end position="72"/>
    </location>
</feature>
<dbReference type="Proteomes" id="UP001213799">
    <property type="component" value="Unassembled WGS sequence"/>
</dbReference>
<evidence type="ECO:0000256" key="4">
    <source>
        <dbReference type="SAM" id="Phobius"/>
    </source>
</evidence>
<keyword evidence="2" id="KW-0479">Metal-binding</keyword>
<keyword evidence="4" id="KW-0812">Transmembrane</keyword>
<feature type="region of interest" description="Disordered" evidence="3">
    <location>
        <begin position="549"/>
        <end position="576"/>
    </location>
</feature>
<feature type="transmembrane region" description="Helical" evidence="4">
    <location>
        <begin position="20"/>
        <end position="41"/>
    </location>
</feature>
<evidence type="ECO:0000313" key="5">
    <source>
        <dbReference type="EMBL" id="KAJ5615138.1"/>
    </source>
</evidence>
<keyword evidence="2" id="KW-0349">Heme</keyword>
<dbReference type="SUPFAM" id="SSF48264">
    <property type="entry name" value="Cytochrome P450"/>
    <property type="match status" value="1"/>
</dbReference>
<dbReference type="PANTHER" id="PTHR24305">
    <property type="entry name" value="CYTOCHROME P450"/>
    <property type="match status" value="1"/>
</dbReference>
<evidence type="ECO:0000256" key="3">
    <source>
        <dbReference type="SAM" id="MobiDB-lite"/>
    </source>
</evidence>
<proteinExistence type="inferred from homology"/>